<gene>
    <name evidence="2" type="ORF">ANE_LOCUS28212</name>
</gene>
<keyword evidence="1" id="KW-1133">Transmembrane helix</keyword>
<organism evidence="2 3">
    <name type="scientific">Arabis nemorensis</name>
    <dbReference type="NCBI Taxonomy" id="586526"/>
    <lineage>
        <taxon>Eukaryota</taxon>
        <taxon>Viridiplantae</taxon>
        <taxon>Streptophyta</taxon>
        <taxon>Embryophyta</taxon>
        <taxon>Tracheophyta</taxon>
        <taxon>Spermatophyta</taxon>
        <taxon>Magnoliopsida</taxon>
        <taxon>eudicotyledons</taxon>
        <taxon>Gunneridae</taxon>
        <taxon>Pentapetalae</taxon>
        <taxon>rosids</taxon>
        <taxon>malvids</taxon>
        <taxon>Brassicales</taxon>
        <taxon>Brassicaceae</taxon>
        <taxon>Arabideae</taxon>
        <taxon>Arabis</taxon>
    </lineage>
</organism>
<evidence type="ECO:0000313" key="3">
    <source>
        <dbReference type="Proteomes" id="UP000489600"/>
    </source>
</evidence>
<feature type="transmembrane region" description="Helical" evidence="1">
    <location>
        <begin position="16"/>
        <end position="35"/>
    </location>
</feature>
<dbReference type="EMBL" id="CABITT030000008">
    <property type="protein sequence ID" value="VVB17768.1"/>
    <property type="molecule type" value="Genomic_DNA"/>
</dbReference>
<keyword evidence="1" id="KW-0812">Transmembrane</keyword>
<dbReference type="AlphaFoldDB" id="A0A565CVP9"/>
<evidence type="ECO:0000256" key="1">
    <source>
        <dbReference type="SAM" id="Phobius"/>
    </source>
</evidence>
<evidence type="ECO:0000313" key="2">
    <source>
        <dbReference type="EMBL" id="VVB17768.1"/>
    </source>
</evidence>
<comment type="caution">
    <text evidence="2">The sequence shown here is derived from an EMBL/GenBank/DDBJ whole genome shotgun (WGS) entry which is preliminary data.</text>
</comment>
<name>A0A565CVP9_9BRAS</name>
<proteinExistence type="predicted"/>
<sequence>MASAIGGLVKRSMEKIGVWNLLLLSTFPALGYSIIQMEREVQELRVFTKNKYEELKAKGIIT</sequence>
<reference evidence="2" key="1">
    <citation type="submission" date="2019-07" db="EMBL/GenBank/DDBJ databases">
        <authorList>
            <person name="Dittberner H."/>
        </authorList>
    </citation>
    <scope>NUCLEOTIDE SEQUENCE [LARGE SCALE GENOMIC DNA]</scope>
</reference>
<keyword evidence="1" id="KW-0472">Membrane</keyword>
<dbReference type="Proteomes" id="UP000489600">
    <property type="component" value="Unassembled WGS sequence"/>
</dbReference>
<accession>A0A565CVP9</accession>
<protein>
    <submittedName>
        <fullName evidence="2">Uncharacterized protein</fullName>
    </submittedName>
</protein>
<keyword evidence="3" id="KW-1185">Reference proteome</keyword>